<dbReference type="GO" id="GO:0008270">
    <property type="term" value="F:zinc ion binding"/>
    <property type="evidence" value="ECO:0007669"/>
    <property type="project" value="TreeGrafter"/>
</dbReference>
<keyword evidence="5" id="KW-1185">Reference proteome</keyword>
<protein>
    <submittedName>
        <fullName evidence="4">Uncharacterized protein</fullName>
    </submittedName>
</protein>
<dbReference type="SUPFAM" id="SSF141678">
    <property type="entry name" value="MAL13P1.257-like"/>
    <property type="match status" value="1"/>
</dbReference>
<accession>A0AAV3PVE1</accession>
<evidence type="ECO:0000256" key="1">
    <source>
        <dbReference type="ARBA" id="ARBA00007818"/>
    </source>
</evidence>
<evidence type="ECO:0000256" key="3">
    <source>
        <dbReference type="ARBA" id="ARBA00022833"/>
    </source>
</evidence>
<dbReference type="AlphaFoldDB" id="A0AAV3PVE1"/>
<comment type="similarity">
    <text evidence="1">Belongs to the UPF0587 family.</text>
</comment>
<sequence>MVNYLLMISADLENITNLQPQGGCDDPNFSYHFKLRCGNCGEVTSKETCVTLSETVPLTKSKGTTNLVQKCKFCGRDGTITMIPGRGSPLTLELSESGKFAPLMAFDCRGFEPMDFVFATGWRAESIEGTKFDEIDLSGDDFTEYDEKGECPVMISNFRATFEVSK</sequence>
<keyword evidence="2" id="KW-0479">Metal-binding</keyword>
<keyword evidence="3" id="KW-0862">Zinc</keyword>
<dbReference type="Proteomes" id="UP001454036">
    <property type="component" value="Unassembled WGS sequence"/>
</dbReference>
<evidence type="ECO:0000313" key="5">
    <source>
        <dbReference type="Proteomes" id="UP001454036"/>
    </source>
</evidence>
<dbReference type="PANTHER" id="PTHR12857:SF0">
    <property type="entry name" value="CXXC MOTIF CONTAINING ZINC BINDING PROTEIN"/>
    <property type="match status" value="1"/>
</dbReference>
<dbReference type="PANTHER" id="PTHR12857">
    <property type="entry name" value="CXXC MOTIF CONTAINING ZINC BINDING PROTEIN"/>
    <property type="match status" value="1"/>
</dbReference>
<evidence type="ECO:0000313" key="4">
    <source>
        <dbReference type="EMBL" id="GAA0155023.1"/>
    </source>
</evidence>
<proteinExistence type="inferred from homology"/>
<dbReference type="InterPro" id="IPR008584">
    <property type="entry name" value="CXXC_Zn-binding_euk"/>
</dbReference>
<comment type="caution">
    <text evidence="4">The sequence shown here is derived from an EMBL/GenBank/DDBJ whole genome shotgun (WGS) entry which is preliminary data.</text>
</comment>
<organism evidence="4 5">
    <name type="scientific">Lithospermum erythrorhizon</name>
    <name type="common">Purple gromwell</name>
    <name type="synonym">Lithospermum officinale var. erythrorhizon</name>
    <dbReference type="NCBI Taxonomy" id="34254"/>
    <lineage>
        <taxon>Eukaryota</taxon>
        <taxon>Viridiplantae</taxon>
        <taxon>Streptophyta</taxon>
        <taxon>Embryophyta</taxon>
        <taxon>Tracheophyta</taxon>
        <taxon>Spermatophyta</taxon>
        <taxon>Magnoliopsida</taxon>
        <taxon>eudicotyledons</taxon>
        <taxon>Gunneridae</taxon>
        <taxon>Pentapetalae</taxon>
        <taxon>asterids</taxon>
        <taxon>lamiids</taxon>
        <taxon>Boraginales</taxon>
        <taxon>Boraginaceae</taxon>
        <taxon>Boraginoideae</taxon>
        <taxon>Lithospermeae</taxon>
        <taxon>Lithospermum</taxon>
    </lineage>
</organism>
<gene>
    <name evidence="4" type="ORF">LIER_12849</name>
</gene>
<evidence type="ECO:0000256" key="2">
    <source>
        <dbReference type="ARBA" id="ARBA00022723"/>
    </source>
</evidence>
<dbReference type="Pfam" id="PF05907">
    <property type="entry name" value="CXXC_Zn-b_euk"/>
    <property type="match status" value="1"/>
</dbReference>
<dbReference type="EMBL" id="BAABME010002525">
    <property type="protein sequence ID" value="GAA0155023.1"/>
    <property type="molecule type" value="Genomic_DNA"/>
</dbReference>
<name>A0AAV3PVE1_LITER</name>
<reference evidence="4 5" key="1">
    <citation type="submission" date="2024-01" db="EMBL/GenBank/DDBJ databases">
        <title>The complete chloroplast genome sequence of Lithospermum erythrorhizon: insights into the phylogenetic relationship among Boraginaceae species and the maternal lineages of purple gromwells.</title>
        <authorList>
            <person name="Okada T."/>
            <person name="Watanabe K."/>
        </authorList>
    </citation>
    <scope>NUCLEOTIDE SEQUENCE [LARGE SCALE GENOMIC DNA]</scope>
</reference>